<dbReference type="AlphaFoldDB" id="A0A5J9W5A1"/>
<evidence type="ECO:0000256" key="1">
    <source>
        <dbReference type="SAM" id="MobiDB-lite"/>
    </source>
</evidence>
<accession>A0A5J9W5A1</accession>
<proteinExistence type="predicted"/>
<evidence type="ECO:0000313" key="2">
    <source>
        <dbReference type="EMBL" id="TVU43113.1"/>
    </source>
</evidence>
<reference evidence="2 3" key="1">
    <citation type="journal article" date="2019" name="Sci. Rep.">
        <title>A high-quality genome of Eragrostis curvula grass provides insights into Poaceae evolution and supports new strategies to enhance forage quality.</title>
        <authorList>
            <person name="Carballo J."/>
            <person name="Santos B.A.C.M."/>
            <person name="Zappacosta D."/>
            <person name="Garbus I."/>
            <person name="Selva J.P."/>
            <person name="Gallo C.A."/>
            <person name="Diaz A."/>
            <person name="Albertini E."/>
            <person name="Caccamo M."/>
            <person name="Echenique V."/>
        </authorList>
    </citation>
    <scope>NUCLEOTIDE SEQUENCE [LARGE SCALE GENOMIC DNA]</scope>
    <source>
        <strain evidence="3">cv. Victoria</strain>
        <tissue evidence="2">Leaf</tissue>
    </source>
</reference>
<feature type="non-terminal residue" evidence="2">
    <location>
        <position position="1"/>
    </location>
</feature>
<dbReference type="Gramene" id="TVU43113">
    <property type="protein sequence ID" value="TVU43113"/>
    <property type="gene ID" value="EJB05_09552"/>
</dbReference>
<dbReference type="EMBL" id="RWGY01000005">
    <property type="protein sequence ID" value="TVU43113.1"/>
    <property type="molecule type" value="Genomic_DNA"/>
</dbReference>
<gene>
    <name evidence="2" type="ORF">EJB05_09552</name>
</gene>
<name>A0A5J9W5A1_9POAL</name>
<keyword evidence="3" id="KW-1185">Reference proteome</keyword>
<evidence type="ECO:0000313" key="3">
    <source>
        <dbReference type="Proteomes" id="UP000324897"/>
    </source>
</evidence>
<comment type="caution">
    <text evidence="2">The sequence shown here is derived from an EMBL/GenBank/DDBJ whole genome shotgun (WGS) entry which is preliminary data.</text>
</comment>
<sequence>MVDADLLEKASKSKFVATVNGIASSIRRLPRPCSGAAASRLSPCFPVDVPLLGAPVEVAAPLLRAGRAGGRRGGAAPLLRAGRAGGRRGGAAALPSRPCSTAPLPVVFNKSINFGSFRRDRPCTVVASLDGRQLLLQLLHAPAAPRAPILHAMVVEEDLVDLAEFKKAKLSVVVSWCRGGTAPRRRGGRRRCIEEAIQDPTLSRWPSPGCCHDGVENQVEAASTGRWRWRRGADEAARRARRRRGGDGDGDGGGDRDAATARRVRDGGGSGRVWRTAGQPPDLAAGERSLDNGGCFSGFCCTGYRVLDPLNLGYRVA</sequence>
<dbReference type="Proteomes" id="UP000324897">
    <property type="component" value="Unassembled WGS sequence"/>
</dbReference>
<feature type="region of interest" description="Disordered" evidence="1">
    <location>
        <begin position="231"/>
        <end position="285"/>
    </location>
</feature>
<organism evidence="2 3">
    <name type="scientific">Eragrostis curvula</name>
    <name type="common">weeping love grass</name>
    <dbReference type="NCBI Taxonomy" id="38414"/>
    <lineage>
        <taxon>Eukaryota</taxon>
        <taxon>Viridiplantae</taxon>
        <taxon>Streptophyta</taxon>
        <taxon>Embryophyta</taxon>
        <taxon>Tracheophyta</taxon>
        <taxon>Spermatophyta</taxon>
        <taxon>Magnoliopsida</taxon>
        <taxon>Liliopsida</taxon>
        <taxon>Poales</taxon>
        <taxon>Poaceae</taxon>
        <taxon>PACMAD clade</taxon>
        <taxon>Chloridoideae</taxon>
        <taxon>Eragrostideae</taxon>
        <taxon>Eragrostidinae</taxon>
        <taxon>Eragrostis</taxon>
    </lineage>
</organism>
<protein>
    <submittedName>
        <fullName evidence="2">Uncharacterized protein</fullName>
    </submittedName>
</protein>
<feature type="compositionally biased region" description="Basic and acidic residues" evidence="1">
    <location>
        <begin position="253"/>
        <end position="266"/>
    </location>
</feature>